<gene>
    <name evidence="2" type="ORF">NNO07_22480</name>
</gene>
<comment type="caution">
    <text evidence="2">The sequence shown here is derived from an EMBL/GenBank/DDBJ whole genome shotgun (WGS) entry which is preliminary data.</text>
</comment>
<proteinExistence type="predicted"/>
<dbReference type="Pfam" id="PF22479">
    <property type="entry name" value="Pam3_gp18"/>
    <property type="match status" value="1"/>
</dbReference>
<protein>
    <recommendedName>
        <fullName evidence="1">Cyanophage baseplate Pam3 plug gp18 domain-containing protein</fullName>
    </recommendedName>
</protein>
<evidence type="ECO:0000313" key="2">
    <source>
        <dbReference type="EMBL" id="MDA8485843.1"/>
    </source>
</evidence>
<keyword evidence="3" id="KW-1185">Reference proteome</keyword>
<organism evidence="2 3">
    <name type="scientific">Metapseudomonas resinovorans</name>
    <name type="common">Pseudomonas resinovorans</name>
    <dbReference type="NCBI Taxonomy" id="53412"/>
    <lineage>
        <taxon>Bacteria</taxon>
        <taxon>Pseudomonadati</taxon>
        <taxon>Pseudomonadota</taxon>
        <taxon>Gammaproteobacteria</taxon>
        <taxon>Pseudomonadales</taxon>
        <taxon>Pseudomonadaceae</taxon>
        <taxon>Metapseudomonas</taxon>
    </lineage>
</organism>
<sequence>MNVIPLIPTPGQRLQIVLENQNVTLAVRQKGPRMYVDLDVGTTRVMSGAICNDRTNIKQYKTMAFNGGLFFIDTQGNEAPHYSGLGTRWVLLYLTEAEYDQLYQETDRGAIHAG</sequence>
<dbReference type="EMBL" id="JANEWF010000035">
    <property type="protein sequence ID" value="MDA8485843.1"/>
    <property type="molecule type" value="Genomic_DNA"/>
</dbReference>
<evidence type="ECO:0000259" key="1">
    <source>
        <dbReference type="Pfam" id="PF22479"/>
    </source>
</evidence>
<dbReference type="RefSeq" id="WP_271472000.1">
    <property type="nucleotide sequence ID" value="NZ_JANEWF010000035.1"/>
</dbReference>
<dbReference type="InterPro" id="IPR054252">
    <property type="entry name" value="Pam3_gp18"/>
</dbReference>
<evidence type="ECO:0000313" key="3">
    <source>
        <dbReference type="Proteomes" id="UP001211689"/>
    </source>
</evidence>
<dbReference type="Proteomes" id="UP001211689">
    <property type="component" value="Unassembled WGS sequence"/>
</dbReference>
<reference evidence="2 3" key="1">
    <citation type="submission" date="2022-07" db="EMBL/GenBank/DDBJ databases">
        <title>Genome Analysis of Selected Gammaproteobacteria from Nigerian Food snails.</title>
        <authorList>
            <person name="Okafor A.C."/>
        </authorList>
    </citation>
    <scope>NUCLEOTIDE SEQUENCE [LARGE SCALE GENOMIC DNA]</scope>
    <source>
        <strain evidence="2 3">Awg 2</strain>
    </source>
</reference>
<accession>A0ABT4YAD2</accession>
<name>A0ABT4YAD2_METRE</name>
<feature type="domain" description="Cyanophage baseplate Pam3 plug gp18" evidence="1">
    <location>
        <begin position="1"/>
        <end position="96"/>
    </location>
</feature>